<dbReference type="Gene3D" id="1.10.533.10">
    <property type="entry name" value="Death Domain, Fas"/>
    <property type="match status" value="1"/>
</dbReference>
<dbReference type="PROSITE" id="PS50017">
    <property type="entry name" value="DEATH_DOMAIN"/>
    <property type="match status" value="1"/>
</dbReference>
<reference evidence="3 4" key="1">
    <citation type="submission" date="2021-05" db="EMBL/GenBank/DDBJ databases">
        <authorList>
            <person name="Zahm M."/>
            <person name="Klopp C."/>
            <person name="Cabau C."/>
            <person name="Kuhl H."/>
            <person name="Suciu R."/>
            <person name="Ciorpac M."/>
            <person name="Holostenco D."/>
            <person name="Gessner J."/>
            <person name="Wuertz S."/>
            <person name="Hohne C."/>
            <person name="Stock M."/>
            <person name="Gislard M."/>
            <person name="Lluch J."/>
            <person name="Milhes M."/>
            <person name="Lampietro C."/>
            <person name="Lopez Roques C."/>
            <person name="Donnadieu C."/>
            <person name="Du K."/>
            <person name="Schartl M."/>
            <person name="Guiguen Y."/>
        </authorList>
    </citation>
    <scope>NUCLEOTIDE SEQUENCE [LARGE SCALE GENOMIC DNA]</scope>
    <source>
        <strain evidence="3">Hh-F2</strain>
        <tissue evidence="3">Blood</tissue>
    </source>
</reference>
<dbReference type="EMBL" id="JAHFZB010000002">
    <property type="protein sequence ID" value="KAK6493567.1"/>
    <property type="molecule type" value="Genomic_DNA"/>
</dbReference>
<keyword evidence="4" id="KW-1185">Reference proteome</keyword>
<dbReference type="InterPro" id="IPR000488">
    <property type="entry name" value="Death_dom"/>
</dbReference>
<dbReference type="Proteomes" id="UP001369086">
    <property type="component" value="Unassembled WGS sequence"/>
</dbReference>
<sequence>MASWTQDTVIESPSEHSNILSPRDEYEVSHRLQTLEEKIGNILKKACQQKDLPIQEDERAPYPEKDDSESSTEMLKLLQSMETKLNCIETCLEKDKGRLLTTTPEQNEGVSDKFLYTVLGNVTDVDWKHLMRILGLIDPEMEGIKRRHLSDVKEQKYQMLQLIKQKKREKGETPGVTPQHLLSWAEQEDIPLKQSLKQLDIESETHLK</sequence>
<name>A0ABR1A8Y6_HUSHU</name>
<evidence type="ECO:0000256" key="1">
    <source>
        <dbReference type="SAM" id="MobiDB-lite"/>
    </source>
</evidence>
<proteinExistence type="predicted"/>
<feature type="domain" description="Death" evidence="2">
    <location>
        <begin position="112"/>
        <end position="170"/>
    </location>
</feature>
<feature type="compositionally biased region" description="Polar residues" evidence="1">
    <location>
        <begin position="1"/>
        <end position="20"/>
    </location>
</feature>
<comment type="caution">
    <text evidence="3">The sequence shown here is derived from an EMBL/GenBank/DDBJ whole genome shotgun (WGS) entry which is preliminary data.</text>
</comment>
<dbReference type="InterPro" id="IPR011029">
    <property type="entry name" value="DEATH-like_dom_sf"/>
</dbReference>
<feature type="region of interest" description="Disordered" evidence="1">
    <location>
        <begin position="1"/>
        <end position="25"/>
    </location>
</feature>
<evidence type="ECO:0000313" key="4">
    <source>
        <dbReference type="Proteomes" id="UP001369086"/>
    </source>
</evidence>
<dbReference type="CDD" id="cd01670">
    <property type="entry name" value="Death"/>
    <property type="match status" value="1"/>
</dbReference>
<evidence type="ECO:0000259" key="2">
    <source>
        <dbReference type="PROSITE" id="PS50017"/>
    </source>
</evidence>
<accession>A0ABR1A8Y6</accession>
<evidence type="ECO:0000313" key="3">
    <source>
        <dbReference type="EMBL" id="KAK6493567.1"/>
    </source>
</evidence>
<dbReference type="SUPFAM" id="SSF47986">
    <property type="entry name" value="DEATH domain"/>
    <property type="match status" value="1"/>
</dbReference>
<dbReference type="Pfam" id="PF00531">
    <property type="entry name" value="Death"/>
    <property type="match status" value="1"/>
</dbReference>
<gene>
    <name evidence="3" type="ORF">HHUSO_G3181</name>
</gene>
<protein>
    <recommendedName>
        <fullName evidence="2">Death domain-containing protein</fullName>
    </recommendedName>
</protein>
<organism evidence="3 4">
    <name type="scientific">Huso huso</name>
    <name type="common">Beluga</name>
    <name type="synonym">Acipenser huso</name>
    <dbReference type="NCBI Taxonomy" id="61971"/>
    <lineage>
        <taxon>Eukaryota</taxon>
        <taxon>Metazoa</taxon>
        <taxon>Chordata</taxon>
        <taxon>Craniata</taxon>
        <taxon>Vertebrata</taxon>
        <taxon>Euteleostomi</taxon>
        <taxon>Actinopterygii</taxon>
        <taxon>Chondrostei</taxon>
        <taxon>Acipenseriformes</taxon>
        <taxon>Acipenseridae</taxon>
        <taxon>Huso</taxon>
    </lineage>
</organism>